<dbReference type="GO" id="GO:0009307">
    <property type="term" value="P:DNA restriction-modification system"/>
    <property type="evidence" value="ECO:0007669"/>
    <property type="project" value="InterPro"/>
</dbReference>
<evidence type="ECO:0000313" key="3">
    <source>
        <dbReference type="Proteomes" id="UP000177050"/>
    </source>
</evidence>
<dbReference type="GO" id="GO:0015666">
    <property type="term" value="F:restriction endodeoxyribonuclease activity"/>
    <property type="evidence" value="ECO:0007669"/>
    <property type="project" value="TreeGrafter"/>
</dbReference>
<name>A0A1F7L2R9_9BACT</name>
<dbReference type="SUPFAM" id="SSF52980">
    <property type="entry name" value="Restriction endonuclease-like"/>
    <property type="match status" value="1"/>
</dbReference>
<dbReference type="EMBL" id="MGBR01000001">
    <property type="protein sequence ID" value="OGK74334.1"/>
    <property type="molecule type" value="Genomic_DNA"/>
</dbReference>
<dbReference type="Gene3D" id="3.40.1350.10">
    <property type="match status" value="1"/>
</dbReference>
<dbReference type="PANTHER" id="PTHR30015">
    <property type="entry name" value="MRR RESTRICTION SYSTEM PROTEIN"/>
    <property type="match status" value="1"/>
</dbReference>
<dbReference type="InterPro" id="IPR052906">
    <property type="entry name" value="Type_IV_Methyl-Rstrct_Enzyme"/>
</dbReference>
<gene>
    <name evidence="2" type="ORF">A3K52_03330</name>
</gene>
<reference evidence="2 3" key="1">
    <citation type="journal article" date="2016" name="Nat. Commun.">
        <title>Thousands of microbial genomes shed light on interconnected biogeochemical processes in an aquifer system.</title>
        <authorList>
            <person name="Anantharaman K."/>
            <person name="Brown C.T."/>
            <person name="Hug L.A."/>
            <person name="Sharon I."/>
            <person name="Castelle C.J."/>
            <person name="Probst A.J."/>
            <person name="Thomas B.C."/>
            <person name="Singh A."/>
            <person name="Wilkins M.J."/>
            <person name="Karaoz U."/>
            <person name="Brodie E.L."/>
            <person name="Williams K.H."/>
            <person name="Hubbard S.S."/>
            <person name="Banfield J.F."/>
        </authorList>
    </citation>
    <scope>NUCLEOTIDE SEQUENCE [LARGE SCALE GENOMIC DNA]</scope>
</reference>
<proteinExistence type="predicted"/>
<dbReference type="GO" id="GO:0003677">
    <property type="term" value="F:DNA binding"/>
    <property type="evidence" value="ECO:0007669"/>
    <property type="project" value="InterPro"/>
</dbReference>
<evidence type="ECO:0000259" key="1">
    <source>
        <dbReference type="Pfam" id="PF04471"/>
    </source>
</evidence>
<evidence type="ECO:0000313" key="2">
    <source>
        <dbReference type="EMBL" id="OGK74334.1"/>
    </source>
</evidence>
<dbReference type="InterPro" id="IPR011856">
    <property type="entry name" value="tRNA_endonuc-like_dom_sf"/>
</dbReference>
<dbReference type="InterPro" id="IPR011335">
    <property type="entry name" value="Restrct_endonuc-II-like"/>
</dbReference>
<dbReference type="Proteomes" id="UP000177050">
    <property type="component" value="Unassembled WGS sequence"/>
</dbReference>
<sequence>MVYKHNQLSKAGMFEIDKLTGDDFEKYLAILFEKLGYKVQIVGSHKGDYGTDLIIEKQGVRTAVQAKCWHNPVGIKSIQEVYGSLHIYNSTKALVVTNNYFTHQAKLLAETNNVELWDRDLLAKTILSTTV</sequence>
<dbReference type="AlphaFoldDB" id="A0A1F7L2R9"/>
<dbReference type="PANTHER" id="PTHR30015:SF6">
    <property type="entry name" value="SLL1429 PROTEIN"/>
    <property type="match status" value="1"/>
</dbReference>
<comment type="caution">
    <text evidence="2">The sequence shown here is derived from an EMBL/GenBank/DDBJ whole genome shotgun (WGS) entry which is preliminary data.</text>
</comment>
<dbReference type="Pfam" id="PF04471">
    <property type="entry name" value="Mrr_cat"/>
    <property type="match status" value="1"/>
</dbReference>
<organism evidence="2 3">
    <name type="scientific">Candidatus Roizmanbacteria bacterium RIFOXYD1_FULL_38_12</name>
    <dbReference type="NCBI Taxonomy" id="1802093"/>
    <lineage>
        <taxon>Bacteria</taxon>
        <taxon>Candidatus Roizmaniibacteriota</taxon>
    </lineage>
</organism>
<protein>
    <recommendedName>
        <fullName evidence="1">Restriction endonuclease type IV Mrr domain-containing protein</fullName>
    </recommendedName>
</protein>
<accession>A0A1F7L2R9</accession>
<feature type="domain" description="Restriction endonuclease type IV Mrr" evidence="1">
    <location>
        <begin position="16"/>
        <end position="125"/>
    </location>
</feature>
<dbReference type="InterPro" id="IPR007560">
    <property type="entry name" value="Restrct_endonuc_IV_Mrr"/>
</dbReference>